<reference evidence="2 4" key="2">
    <citation type="journal article" date="2018" name="Syst. Appl. Microbiol.">
        <title>Characterization and high-quality draft genome sequence of Herbivorax saccincola A7, an anaerobic, alkaliphilic, thermophilic, cellulolytic, and xylanolytic bacterium.</title>
        <authorList>
            <person name="Aikawa S."/>
            <person name="Baramee S."/>
            <person name="Sermsathanaswadi J."/>
            <person name="Thianheng P."/>
            <person name="Tachaapaikoon C."/>
            <person name="Shikata A."/>
            <person name="Waeonukul R."/>
            <person name="Pason P."/>
            <person name="Ratanakhanokchai K."/>
            <person name="Kosugi A."/>
        </authorList>
    </citation>
    <scope>NUCLEOTIDE SEQUENCE [LARGE SCALE GENOMIC DNA]</scope>
    <source>
        <strain evidence="2 4">A7</strain>
    </source>
</reference>
<dbReference type="Proteomes" id="UP000233534">
    <property type="component" value="Chromosome"/>
</dbReference>
<dbReference type="AlphaFoldDB" id="A0A2K9E6V2"/>
<organism evidence="1 3">
    <name type="scientific">Acetivibrio saccincola</name>
    <dbReference type="NCBI Taxonomy" id="1677857"/>
    <lineage>
        <taxon>Bacteria</taxon>
        <taxon>Bacillati</taxon>
        <taxon>Bacillota</taxon>
        <taxon>Clostridia</taxon>
        <taxon>Eubacteriales</taxon>
        <taxon>Oscillospiraceae</taxon>
        <taxon>Acetivibrio</taxon>
    </lineage>
</organism>
<sequence length="67" mass="7704">MVDRLLALTFMEAKEIIEKEGKHIYSVKVASPPKNPSNEYDDDYRVINVRELNKLGIELIVCKPLLC</sequence>
<reference evidence="1 3" key="1">
    <citation type="submission" date="2017-12" db="EMBL/GenBank/DDBJ databases">
        <title>Complete genome sequence of Herbivorax saccincola GGR1, a novel Cellulosome-producing hydrolytic bacterium in a thermophilic biogas plant, established by Illumina and Nanopore MinION sequencing.</title>
        <authorList>
            <person name="Pechtl A."/>
            <person name="Ruckert C."/>
            <person name="Koeck D.E."/>
            <person name="Maus I."/>
            <person name="Winkler A."/>
            <person name="Kalinowski J."/>
            <person name="Puhler A."/>
            <person name="Schwarz W.W."/>
            <person name="Zverlov V.V."/>
            <person name="Schluter A."/>
            <person name="Liebl W."/>
        </authorList>
    </citation>
    <scope>NUCLEOTIDE SEQUENCE [LARGE SCALE GENOMIC DNA]</scope>
    <source>
        <strain evidence="1">GGR1</strain>
        <strain evidence="3">SR1</strain>
    </source>
</reference>
<evidence type="ECO:0000313" key="2">
    <source>
        <dbReference type="EMBL" id="PQQ67195.1"/>
    </source>
</evidence>
<dbReference type="OrthoDB" id="2086731at2"/>
<name>A0A2K9E6V2_9FIRM</name>
<evidence type="ECO:0000313" key="1">
    <source>
        <dbReference type="EMBL" id="AUG57216.1"/>
    </source>
</evidence>
<dbReference type="EMBL" id="NEMB01000003">
    <property type="protein sequence ID" value="PQQ67195.1"/>
    <property type="molecule type" value="Genomic_DNA"/>
</dbReference>
<dbReference type="EMBL" id="CP025197">
    <property type="protein sequence ID" value="AUG57216.1"/>
    <property type="molecule type" value="Genomic_DNA"/>
</dbReference>
<dbReference type="KEGG" id="hsc:HVS_06450"/>
<proteinExistence type="predicted"/>
<evidence type="ECO:0000313" key="3">
    <source>
        <dbReference type="Proteomes" id="UP000233534"/>
    </source>
</evidence>
<protein>
    <submittedName>
        <fullName evidence="1">Uncharacterized protein</fullName>
    </submittedName>
</protein>
<keyword evidence="3" id="KW-1185">Reference proteome</keyword>
<dbReference type="Proteomes" id="UP000239720">
    <property type="component" value="Unassembled WGS sequence"/>
</dbReference>
<gene>
    <name evidence="2" type="ORF">B9R14_10855</name>
    <name evidence="1" type="ORF">HVS_06450</name>
</gene>
<evidence type="ECO:0000313" key="4">
    <source>
        <dbReference type="Proteomes" id="UP000239720"/>
    </source>
</evidence>
<accession>A0A2K9E6V2</accession>
<dbReference type="RefSeq" id="WP_101300324.1">
    <property type="nucleotide sequence ID" value="NZ_CP025197.1"/>
</dbReference>